<dbReference type="EMBL" id="JAATOP010000005">
    <property type="protein sequence ID" value="NIY72558.1"/>
    <property type="molecule type" value="Genomic_DNA"/>
</dbReference>
<dbReference type="Proteomes" id="UP000709466">
    <property type="component" value="Unassembled WGS sequence"/>
</dbReference>
<evidence type="ECO:0000256" key="1">
    <source>
        <dbReference type="SAM" id="SignalP"/>
    </source>
</evidence>
<reference evidence="2 3" key="1">
    <citation type="submission" date="2020-03" db="EMBL/GenBank/DDBJ databases">
        <title>Bacterial isolates of synthetic phycosphere.</title>
        <authorList>
            <person name="Fu H."/>
            <person name="Moran M.A."/>
        </authorList>
    </citation>
    <scope>NUCLEOTIDE SEQUENCE [LARGE SCALE GENOMIC DNA]</scope>
    <source>
        <strain evidence="2 3">HF1</strain>
    </source>
</reference>
<gene>
    <name evidence="2" type="ORF">HCZ30_08920</name>
</gene>
<keyword evidence="3" id="KW-1185">Reference proteome</keyword>
<keyword evidence="1" id="KW-0732">Signal</keyword>
<feature type="chain" id="PRO_5047229474" evidence="1">
    <location>
        <begin position="19"/>
        <end position="207"/>
    </location>
</feature>
<organism evidence="2 3">
    <name type="scientific">Marivivens donghaensis</name>
    <dbReference type="NCBI Taxonomy" id="1699413"/>
    <lineage>
        <taxon>Bacteria</taxon>
        <taxon>Pseudomonadati</taxon>
        <taxon>Pseudomonadota</taxon>
        <taxon>Alphaproteobacteria</taxon>
        <taxon>Rhodobacterales</taxon>
        <taxon>Paracoccaceae</taxon>
        <taxon>Marivivens group</taxon>
        <taxon>Marivivens</taxon>
    </lineage>
</organism>
<evidence type="ECO:0000313" key="3">
    <source>
        <dbReference type="Proteomes" id="UP000709466"/>
    </source>
</evidence>
<comment type="caution">
    <text evidence="2">The sequence shown here is derived from an EMBL/GenBank/DDBJ whole genome shotgun (WGS) entry which is preliminary data.</text>
</comment>
<dbReference type="RefSeq" id="WP_167637942.1">
    <property type="nucleotide sequence ID" value="NZ_JAATOP010000005.1"/>
</dbReference>
<proteinExistence type="predicted"/>
<evidence type="ECO:0000313" key="2">
    <source>
        <dbReference type="EMBL" id="NIY72558.1"/>
    </source>
</evidence>
<sequence length="207" mass="22021">MRWLAILLAVLIGSAVQAETCTVRVHGMDISIDSDQFVDDDLEVSSGEAWYRAPSNLFRSLTDREPTCTSDVTLTFMASLTETYTPNGYCLDLEDSDVGYLLVPGERNFRGMCVKTVCERIEGTADELNDISGRLTHLFGEPPSIGEIARAETLGATMVMGSEAFAQSQANAIASKVMLAALNAPELATAGTVALIAVNGAAFACGL</sequence>
<name>A0ABX0VXY0_9RHOB</name>
<accession>A0ABX0VXY0</accession>
<protein>
    <submittedName>
        <fullName evidence="2">Uncharacterized protein</fullName>
    </submittedName>
</protein>
<feature type="signal peptide" evidence="1">
    <location>
        <begin position="1"/>
        <end position="18"/>
    </location>
</feature>